<keyword evidence="2" id="KW-1185">Reference proteome</keyword>
<dbReference type="RefSeq" id="WP_259828821.1">
    <property type="nucleotide sequence ID" value="NZ_JANZQH010000003.1"/>
</dbReference>
<accession>A0ABT2IGC0</accession>
<dbReference type="EMBL" id="JANZQH010000003">
    <property type="protein sequence ID" value="MCT2407686.1"/>
    <property type="molecule type" value="Genomic_DNA"/>
</dbReference>
<dbReference type="Proteomes" id="UP001142057">
    <property type="component" value="Unassembled WGS sequence"/>
</dbReference>
<organism evidence="1 2">
    <name type="scientific">Chryseobacterium pyrolae</name>
    <dbReference type="NCBI Taxonomy" id="2987481"/>
    <lineage>
        <taxon>Bacteria</taxon>
        <taxon>Pseudomonadati</taxon>
        <taxon>Bacteroidota</taxon>
        <taxon>Flavobacteriia</taxon>
        <taxon>Flavobacteriales</taxon>
        <taxon>Weeksellaceae</taxon>
        <taxon>Chryseobacterium group</taxon>
        <taxon>Chryseobacterium</taxon>
    </lineage>
</organism>
<name>A0ABT2IGC0_9FLAO</name>
<proteinExistence type="predicted"/>
<comment type="caution">
    <text evidence="1">The sequence shown here is derived from an EMBL/GenBank/DDBJ whole genome shotgun (WGS) entry which is preliminary data.</text>
</comment>
<evidence type="ECO:0000313" key="1">
    <source>
        <dbReference type="EMBL" id="MCT2407686.1"/>
    </source>
</evidence>
<reference evidence="1" key="1">
    <citation type="submission" date="2022-08" db="EMBL/GenBank/DDBJ databases">
        <title>Chryseobacterium antibioticum,isolated from the rhizosphere soil of Pyrola in Tibet.</title>
        <authorList>
            <person name="Kan Y."/>
        </authorList>
    </citation>
    <scope>NUCLEOTIDE SEQUENCE</scope>
    <source>
        <strain evidence="1">Pc2-12</strain>
    </source>
</reference>
<evidence type="ECO:0000313" key="2">
    <source>
        <dbReference type="Proteomes" id="UP001142057"/>
    </source>
</evidence>
<gene>
    <name evidence="1" type="ORF">NZD88_09070</name>
</gene>
<protein>
    <submittedName>
        <fullName evidence="1">Uncharacterized protein</fullName>
    </submittedName>
</protein>
<sequence>MKVSILEAKFRRSKLELNYTSLWKSLEVSKQNIILRKINLLTDEIPIISLYLNDLDWWLITNQNIYNSFLSIINLKEVLKIEIPSNIKFLDENYIYIYYSEKMLPLKLEQRSWVIITEIIKNLTHLNIIINKNTSILE</sequence>